<dbReference type="InterPro" id="IPR016035">
    <property type="entry name" value="Acyl_Trfase/lysoPLipase"/>
</dbReference>
<dbReference type="Pfam" id="PF01734">
    <property type="entry name" value="Patatin"/>
    <property type="match status" value="1"/>
</dbReference>
<dbReference type="eggNOG" id="COG1752">
    <property type="taxonomic scope" value="Bacteria"/>
</dbReference>
<evidence type="ECO:0000256" key="3">
    <source>
        <dbReference type="ARBA" id="ARBA00023098"/>
    </source>
</evidence>
<dbReference type="PANTHER" id="PTHR14226">
    <property type="entry name" value="NEUROPATHY TARGET ESTERASE/SWISS CHEESE D.MELANOGASTER"/>
    <property type="match status" value="1"/>
</dbReference>
<feature type="short sequence motif" description="GXGXXG" evidence="4">
    <location>
        <begin position="29"/>
        <end position="34"/>
    </location>
</feature>
<accession>F9D7C2</accession>
<reference evidence="7 8" key="1">
    <citation type="submission" date="2011-04" db="EMBL/GenBank/DDBJ databases">
        <authorList>
            <person name="Muzny D."/>
            <person name="Qin X."/>
            <person name="Deng J."/>
            <person name="Jiang H."/>
            <person name="Liu Y."/>
            <person name="Qu J."/>
            <person name="Song X.-Z."/>
            <person name="Zhang L."/>
            <person name="Thornton R."/>
            <person name="Coyle M."/>
            <person name="Francisco L."/>
            <person name="Jackson L."/>
            <person name="Javaid M."/>
            <person name="Korchina V."/>
            <person name="Kovar C."/>
            <person name="Mata R."/>
            <person name="Mathew T."/>
            <person name="Ngo R."/>
            <person name="Nguyen L."/>
            <person name="Nguyen N."/>
            <person name="Okwuonu G."/>
            <person name="Ongeri F."/>
            <person name="Pham C."/>
            <person name="Simmons D."/>
            <person name="Wilczek-Boney K."/>
            <person name="Hale W."/>
            <person name="Jakkamsetti A."/>
            <person name="Pham P."/>
            <person name="Ruth R."/>
            <person name="San Lucas F."/>
            <person name="Warren J."/>
            <person name="Zhang J."/>
            <person name="Zhao Z."/>
            <person name="Zhou C."/>
            <person name="Zhu D."/>
            <person name="Lee S."/>
            <person name="Bess C."/>
            <person name="Blankenburg K."/>
            <person name="Forbes L."/>
            <person name="Fu Q."/>
            <person name="Gubbala S."/>
            <person name="Hirani K."/>
            <person name="Jayaseelan J.C."/>
            <person name="Lara F."/>
            <person name="Munidasa M."/>
            <person name="Palculict T."/>
            <person name="Patil S."/>
            <person name="Pu L.-L."/>
            <person name="Saada N."/>
            <person name="Tang L."/>
            <person name="Weissenberger G."/>
            <person name="Zhu Y."/>
            <person name="Hemphill L."/>
            <person name="Shang Y."/>
            <person name="Youmans B."/>
            <person name="Ayvaz T."/>
            <person name="Ross M."/>
            <person name="Santibanez J."/>
            <person name="Aqrawi P."/>
            <person name="Gross S."/>
            <person name="Joshi V."/>
            <person name="Fowler G."/>
            <person name="Nazareth L."/>
            <person name="Reid J."/>
            <person name="Worley K."/>
            <person name="Petrosino J."/>
            <person name="Highlander S."/>
            <person name="Gibbs R."/>
        </authorList>
    </citation>
    <scope>NUCLEOTIDE SEQUENCE [LARGE SCALE GENOMIC DNA]</scope>
    <source>
        <strain evidence="7 8">DSM 3688</strain>
    </source>
</reference>
<keyword evidence="9" id="KW-1185">Reference proteome</keyword>
<proteinExistence type="predicted"/>
<dbReference type="EMBL" id="CP003369">
    <property type="protein sequence ID" value="AGB29505.1"/>
    <property type="molecule type" value="Genomic_DNA"/>
</dbReference>
<evidence type="ECO:0000259" key="5">
    <source>
        <dbReference type="PROSITE" id="PS51635"/>
    </source>
</evidence>
<dbReference type="PANTHER" id="PTHR14226:SF76">
    <property type="entry name" value="NTE FAMILY PROTEIN RSSA"/>
    <property type="match status" value="1"/>
</dbReference>
<comment type="caution">
    <text evidence="4">Lacks conserved residue(s) required for the propagation of feature annotation.</text>
</comment>
<dbReference type="HOGENOM" id="CLU_047251_2_1_10"/>
<dbReference type="EMBL" id="AFPW01000061">
    <property type="protein sequence ID" value="EGQ11398.1"/>
    <property type="molecule type" value="Genomic_DNA"/>
</dbReference>
<feature type="active site" description="Proton acceptor" evidence="4">
    <location>
        <position position="172"/>
    </location>
</feature>
<dbReference type="PROSITE" id="PS51635">
    <property type="entry name" value="PNPLA"/>
    <property type="match status" value="1"/>
</dbReference>
<dbReference type="SUPFAM" id="SSF52151">
    <property type="entry name" value="FabD/lysophospholipase-like"/>
    <property type="match status" value="1"/>
</dbReference>
<dbReference type="RefSeq" id="WP_005848114.1">
    <property type="nucleotide sequence ID" value="NZ_GL982500.1"/>
</dbReference>
<reference evidence="6" key="2">
    <citation type="submission" date="2012-02" db="EMBL/GenBank/DDBJ databases">
        <title>Complete sequence of chromosome 2 of Prevotella dentalis DSM 3688.</title>
        <authorList>
            <consortium name="US DOE Joint Genome Institute (JGI-PGF)"/>
            <person name="Lucas S."/>
            <person name="Copeland A."/>
            <person name="Lapidus A."/>
            <person name="Glavina del Rio T."/>
            <person name="Dalin E."/>
            <person name="Tice H."/>
            <person name="Bruce D."/>
            <person name="Goodwin L."/>
            <person name="Pitluck S."/>
            <person name="Peters L."/>
            <person name="Mikhailova N."/>
            <person name="Chertkov O."/>
            <person name="Kyrpides N."/>
            <person name="Mavromatis K."/>
            <person name="Ivanova N."/>
            <person name="Brettin T."/>
            <person name="Detter J.C."/>
            <person name="Han C."/>
            <person name="Larimer F."/>
            <person name="Land M."/>
            <person name="Hauser L."/>
            <person name="Markowitz V."/>
            <person name="Cheng J.-F."/>
            <person name="Hugenholtz P."/>
            <person name="Woyke T."/>
            <person name="Wu D."/>
            <person name="Gronow S."/>
            <person name="Wellnitz S."/>
            <person name="Brambilla E."/>
            <person name="Klenk H.-P."/>
            <person name="Eisen J.A."/>
        </authorList>
    </citation>
    <scope>NUCLEOTIDE SEQUENCE</scope>
    <source>
        <strain evidence="6">DSM 3688</strain>
    </source>
</reference>
<dbReference type="Proteomes" id="UP000010862">
    <property type="component" value="Chromosome 2"/>
</dbReference>
<dbReference type="GO" id="GO:0016787">
    <property type="term" value="F:hydrolase activity"/>
    <property type="evidence" value="ECO:0007669"/>
    <property type="project" value="UniProtKB-UniRule"/>
</dbReference>
<evidence type="ECO:0000256" key="1">
    <source>
        <dbReference type="ARBA" id="ARBA00022801"/>
    </source>
</evidence>
<protein>
    <submittedName>
        <fullName evidence="6">Esterase of the alpha-beta hydrolase superfamily</fullName>
    </submittedName>
    <submittedName>
        <fullName evidence="7">Patatin family phospholipase</fullName>
    </submittedName>
</protein>
<dbReference type="GO" id="GO:0016042">
    <property type="term" value="P:lipid catabolic process"/>
    <property type="evidence" value="ECO:0007669"/>
    <property type="project" value="UniProtKB-UniRule"/>
</dbReference>
<keyword evidence="3 4" id="KW-0443">Lipid metabolism</keyword>
<dbReference type="Gene3D" id="3.40.1090.10">
    <property type="entry name" value="Cytosolic phospholipase A2 catalytic domain"/>
    <property type="match status" value="1"/>
</dbReference>
<dbReference type="InterPro" id="IPR050301">
    <property type="entry name" value="NTE"/>
</dbReference>
<feature type="active site" description="Nucleophile" evidence="4">
    <location>
        <position position="58"/>
    </location>
</feature>
<name>F9D7C2_PREDD</name>
<dbReference type="OrthoDB" id="9770965at2"/>
<dbReference type="InterPro" id="IPR002641">
    <property type="entry name" value="PNPLA_dom"/>
</dbReference>
<dbReference type="PATRIC" id="fig|908937.9.peg.2369"/>
<gene>
    <name evidence="6" type="ordered locus">Prede_2237</name>
    <name evidence="7" type="ORF">HMPREF9136_2750</name>
</gene>
<feature type="domain" description="PNPLA" evidence="5">
    <location>
        <begin position="25"/>
        <end position="185"/>
    </location>
</feature>
<sequence>MELFAQWWNRIRGRHGMEEARCVALVLGGGGARGLAHLGAIEALQAQGFRITSVAGTSMGALVGGLFAAGKINEAKNIAERLTRRRVLRMMDISPGLDHIATGGRFMQLLDSLIGDVRIEDLPIPFCCSASDVVSGQEVVFRSGPLSTAIRASISIPGFFKPVTLDNRILVDGSLHNTLPLDRVQRHPGDLLIAVNVSAPDDKPFPTRLKQDNLTADRPFGTYLKQNNPKADASFGAHFKQNNHQTDTSFSSHKQHDARASSMFSSLWHRLPLLRVFLKTELSANYMNMALRVAQISIQNNTQMAMRLTPPDLCLNLPMSTFGLFDFDKAPEIINQGHQQMLHLLTSSPLT</sequence>
<dbReference type="KEGG" id="pdt:Prede_2237"/>
<evidence type="ECO:0000313" key="8">
    <source>
        <dbReference type="Proteomes" id="UP000007820"/>
    </source>
</evidence>
<dbReference type="Proteomes" id="UP000007820">
    <property type="component" value="Unassembled WGS sequence"/>
</dbReference>
<organism evidence="7 8">
    <name type="scientific">Prevotella dentalis (strain ATCC 49559 / DSM 3688 / JCM 13448 / NCTC 12043 / ES 2772)</name>
    <name type="common">Mitsuokella dentalis</name>
    <dbReference type="NCBI Taxonomy" id="908937"/>
    <lineage>
        <taxon>Bacteria</taxon>
        <taxon>Pseudomonadati</taxon>
        <taxon>Bacteroidota</taxon>
        <taxon>Bacteroidia</taxon>
        <taxon>Bacteroidales</taxon>
        <taxon>Prevotellaceae</taxon>
        <taxon>Prevotella</taxon>
    </lineage>
</organism>
<keyword evidence="2 4" id="KW-0442">Lipid degradation</keyword>
<evidence type="ECO:0000313" key="6">
    <source>
        <dbReference type="EMBL" id="AGB29505.1"/>
    </source>
</evidence>
<evidence type="ECO:0000313" key="7">
    <source>
        <dbReference type="EMBL" id="EGQ11398.1"/>
    </source>
</evidence>
<dbReference type="AlphaFoldDB" id="F9D7C2"/>
<keyword evidence="1 4" id="KW-0378">Hydrolase</keyword>
<feature type="short sequence motif" description="GXSXG" evidence="4">
    <location>
        <begin position="56"/>
        <end position="60"/>
    </location>
</feature>
<evidence type="ECO:0000313" key="9">
    <source>
        <dbReference type="Proteomes" id="UP000010862"/>
    </source>
</evidence>
<evidence type="ECO:0000256" key="2">
    <source>
        <dbReference type="ARBA" id="ARBA00022963"/>
    </source>
</evidence>
<evidence type="ECO:0000256" key="4">
    <source>
        <dbReference type="PROSITE-ProRule" id="PRU01161"/>
    </source>
</evidence>